<dbReference type="PROSITE" id="PS51257">
    <property type="entry name" value="PROKAR_LIPOPROTEIN"/>
    <property type="match status" value="1"/>
</dbReference>
<evidence type="ECO:0008006" key="4">
    <source>
        <dbReference type="Google" id="ProtNLM"/>
    </source>
</evidence>
<feature type="chain" id="PRO_5047355742" description="Lipoprotein" evidence="1">
    <location>
        <begin position="23"/>
        <end position="147"/>
    </location>
</feature>
<evidence type="ECO:0000313" key="3">
    <source>
        <dbReference type="Proteomes" id="UP000195573"/>
    </source>
</evidence>
<dbReference type="GeneID" id="96740038"/>
<keyword evidence="1" id="KW-0732">Signal</keyword>
<evidence type="ECO:0000313" key="2">
    <source>
        <dbReference type="EMBL" id="ART77585.1"/>
    </source>
</evidence>
<organism evidence="2 3">
    <name type="scientific">Sutcliffiella horikoshii</name>
    <dbReference type="NCBI Taxonomy" id="79883"/>
    <lineage>
        <taxon>Bacteria</taxon>
        <taxon>Bacillati</taxon>
        <taxon>Bacillota</taxon>
        <taxon>Bacilli</taxon>
        <taxon>Bacillales</taxon>
        <taxon>Bacillaceae</taxon>
        <taxon>Sutcliffiella</taxon>
    </lineage>
</organism>
<gene>
    <name evidence="2" type="ORF">B4U37_16660</name>
</gene>
<evidence type="ECO:0000256" key="1">
    <source>
        <dbReference type="SAM" id="SignalP"/>
    </source>
</evidence>
<name>A0ABM6KM79_9BACI</name>
<dbReference type="Proteomes" id="UP000195573">
    <property type="component" value="Chromosome"/>
</dbReference>
<dbReference type="EMBL" id="CP020880">
    <property type="protein sequence ID" value="ART77585.1"/>
    <property type="molecule type" value="Genomic_DNA"/>
</dbReference>
<keyword evidence="3" id="KW-1185">Reference proteome</keyword>
<protein>
    <recommendedName>
        <fullName evidence="4">Lipoprotein</fullName>
    </recommendedName>
</protein>
<proteinExistence type="predicted"/>
<accession>A0ABM6KM79</accession>
<sequence length="147" mass="16650">MKTKFLMSFMFIILFIIGCSNEQTVKVTSEDIEKINLKLVEKQELNDGITYTIKLVNDSDYVIKQNNVYLSYPIKTENGSKGNEFKVEAEGNKLNIEPNEKVTLNVFTPFVGMTKPELLVDEPSIEIKGYIEKVDISHSFGKVGGFD</sequence>
<reference evidence="2 3" key="1">
    <citation type="submission" date="2017-04" db="EMBL/GenBank/DDBJ databases">
        <title>Complete Genome Sequence of the Bacillus horikoshii 20a strain from Cuatro Cienegas, Coahuila, Mexico.</title>
        <authorList>
            <person name="Zarza E."/>
            <person name="Alcaraz L.D."/>
            <person name="Aguilar-Salinas B."/>
            <person name="Islas A."/>
            <person name="Olmedo-Alvarez G."/>
        </authorList>
    </citation>
    <scope>NUCLEOTIDE SEQUENCE [LARGE SCALE GENOMIC DNA]</scope>
    <source>
        <strain evidence="2 3">20a</strain>
    </source>
</reference>
<feature type="signal peptide" evidence="1">
    <location>
        <begin position="1"/>
        <end position="22"/>
    </location>
</feature>
<dbReference type="RefSeq" id="WP_088019124.1">
    <property type="nucleotide sequence ID" value="NZ_CP020880.1"/>
</dbReference>